<evidence type="ECO:0000313" key="4">
    <source>
        <dbReference type="EMBL" id="EPQ28751.1"/>
    </source>
</evidence>
<dbReference type="InterPro" id="IPR029058">
    <property type="entry name" value="AB_hydrolase_fold"/>
</dbReference>
<sequence>MSSVERHHPWTWATIKLRIFAFLFRCLVFPKRIHNYRSRRAGPGVEFETLYVPSRDDGRTITVDLYKPEGSGAKKLPVHINWHGSGFLLPSHGEDVDFVKQGVLKTGAAFADANYRKAPAHPFPAQSNDAEDVVAYFLSKPEVYDVSKVTVGGFSAGGSLALGVATRFGPSRIRAAACIYPPCDFTVPIGTSPVACPKPRSGFPLPPWMSRLFNACYILPGTDRADPRLSPIKAAASDFPDTVFIACGNGDTLYDGGKRTIEKLQRDGHKRAEFMHIENEGHGFDKMARHPESKRNKQQMYDRLYQVIQESW</sequence>
<feature type="domain" description="Alpha/beta hydrolase fold-3" evidence="3">
    <location>
        <begin position="81"/>
        <end position="284"/>
    </location>
</feature>
<dbReference type="Proteomes" id="UP000053664">
    <property type="component" value="Unassembled WGS sequence"/>
</dbReference>
<dbReference type="RefSeq" id="XP_007879265.1">
    <property type="nucleotide sequence ID" value="XM_007881074.1"/>
</dbReference>
<dbReference type="eggNOG" id="KOG1515">
    <property type="taxonomic scope" value="Eukaryota"/>
</dbReference>
<evidence type="ECO:0000313" key="5">
    <source>
        <dbReference type="Proteomes" id="UP000053664"/>
    </source>
</evidence>
<dbReference type="GeneID" id="19317663"/>
<dbReference type="PANTHER" id="PTHR48081:SF8">
    <property type="entry name" value="ALPHA_BETA HYDROLASE FOLD-3 DOMAIN-CONTAINING PROTEIN-RELATED"/>
    <property type="match status" value="1"/>
</dbReference>
<dbReference type="AlphaFoldDB" id="A0A061HDP0"/>
<gene>
    <name evidence="4" type="ORF">PFL1_03554</name>
</gene>
<accession>A0A061HDP0</accession>
<dbReference type="EMBL" id="KE361633">
    <property type="protein sequence ID" value="EPQ28751.1"/>
    <property type="molecule type" value="Genomic_DNA"/>
</dbReference>
<evidence type="ECO:0000256" key="2">
    <source>
        <dbReference type="SAM" id="Phobius"/>
    </source>
</evidence>
<dbReference type="PANTHER" id="PTHR48081">
    <property type="entry name" value="AB HYDROLASE SUPERFAMILY PROTEIN C4A8.06C"/>
    <property type="match status" value="1"/>
</dbReference>
<dbReference type="InterPro" id="IPR013094">
    <property type="entry name" value="AB_hydrolase_3"/>
</dbReference>
<organism evidence="4 5">
    <name type="scientific">Pseudozyma flocculosa PF-1</name>
    <dbReference type="NCBI Taxonomy" id="1277687"/>
    <lineage>
        <taxon>Eukaryota</taxon>
        <taxon>Fungi</taxon>
        <taxon>Dikarya</taxon>
        <taxon>Basidiomycota</taxon>
        <taxon>Ustilaginomycotina</taxon>
        <taxon>Ustilaginomycetes</taxon>
        <taxon>Ustilaginales</taxon>
        <taxon>Ustilaginaceae</taxon>
        <taxon>Pseudozyma</taxon>
    </lineage>
</organism>
<proteinExistence type="predicted"/>
<dbReference type="SUPFAM" id="SSF53474">
    <property type="entry name" value="alpha/beta-Hydrolases"/>
    <property type="match status" value="1"/>
</dbReference>
<dbReference type="KEGG" id="pfp:PFL1_03554"/>
<dbReference type="HOGENOM" id="CLU_012494_3_0_1"/>
<keyword evidence="2" id="KW-0472">Membrane</keyword>
<keyword evidence="1" id="KW-0378">Hydrolase</keyword>
<protein>
    <recommendedName>
        <fullName evidence="3">Alpha/beta hydrolase fold-3 domain-containing protein</fullName>
    </recommendedName>
</protein>
<dbReference type="Pfam" id="PF07859">
    <property type="entry name" value="Abhydrolase_3"/>
    <property type="match status" value="1"/>
</dbReference>
<evidence type="ECO:0000256" key="1">
    <source>
        <dbReference type="ARBA" id="ARBA00022801"/>
    </source>
</evidence>
<reference evidence="4 5" key="1">
    <citation type="journal article" date="2013" name="Plant Cell">
        <title>The transition from a phytopathogenic smut ancestor to an anamorphic biocontrol agent deciphered by comparative whole-genome analysis.</title>
        <authorList>
            <person name="Lefebvre F."/>
            <person name="Joly D.L."/>
            <person name="Labbe C."/>
            <person name="Teichmann B."/>
            <person name="Linning R."/>
            <person name="Belzile F."/>
            <person name="Bakkeren G."/>
            <person name="Belanger R.R."/>
        </authorList>
    </citation>
    <scope>NUCLEOTIDE SEQUENCE [LARGE SCALE GENOMIC DNA]</scope>
    <source>
        <strain evidence="4 5">PF-1</strain>
    </source>
</reference>
<feature type="transmembrane region" description="Helical" evidence="2">
    <location>
        <begin position="12"/>
        <end position="30"/>
    </location>
</feature>
<evidence type="ECO:0000259" key="3">
    <source>
        <dbReference type="Pfam" id="PF07859"/>
    </source>
</evidence>
<dbReference type="GO" id="GO:0016787">
    <property type="term" value="F:hydrolase activity"/>
    <property type="evidence" value="ECO:0007669"/>
    <property type="project" value="UniProtKB-KW"/>
</dbReference>
<keyword evidence="2" id="KW-1133">Transmembrane helix</keyword>
<dbReference type="OrthoDB" id="408631at2759"/>
<dbReference type="Gene3D" id="3.40.50.1820">
    <property type="entry name" value="alpha/beta hydrolase"/>
    <property type="match status" value="1"/>
</dbReference>
<keyword evidence="2" id="KW-0812">Transmembrane</keyword>
<dbReference type="InterPro" id="IPR050300">
    <property type="entry name" value="GDXG_lipolytic_enzyme"/>
</dbReference>
<name>A0A061HDP0_9BASI</name>